<comment type="similarity">
    <text evidence="1">Belongs to the CapA family.</text>
</comment>
<keyword evidence="4" id="KW-0378">Hydrolase</keyword>
<dbReference type="SMART" id="SM00854">
    <property type="entry name" value="PGA_cap"/>
    <property type="match status" value="1"/>
</dbReference>
<evidence type="ECO:0000259" key="3">
    <source>
        <dbReference type="SMART" id="SM00854"/>
    </source>
</evidence>
<dbReference type="EMBL" id="JAUBDI010000003">
    <property type="protein sequence ID" value="MDW0112538.1"/>
    <property type="molecule type" value="Genomic_DNA"/>
</dbReference>
<evidence type="ECO:0000313" key="4">
    <source>
        <dbReference type="EMBL" id="MDW0112538.1"/>
    </source>
</evidence>
<feature type="chain" id="PRO_5047022978" evidence="2">
    <location>
        <begin position="19"/>
        <end position="362"/>
    </location>
</feature>
<gene>
    <name evidence="4" type="ORF">QT711_05020</name>
</gene>
<dbReference type="InterPro" id="IPR019079">
    <property type="entry name" value="Capsule_synth_CapA"/>
</dbReference>
<dbReference type="PANTHER" id="PTHR33393:SF12">
    <property type="entry name" value="CAPSULE BIOSYNTHESIS PROTEIN CAPA"/>
    <property type="match status" value="1"/>
</dbReference>
<evidence type="ECO:0000256" key="2">
    <source>
        <dbReference type="SAM" id="SignalP"/>
    </source>
</evidence>
<organism evidence="4 5">
    <name type="scientific">Sporosarcina saromensis</name>
    <dbReference type="NCBI Taxonomy" id="359365"/>
    <lineage>
        <taxon>Bacteria</taxon>
        <taxon>Bacillati</taxon>
        <taxon>Bacillota</taxon>
        <taxon>Bacilli</taxon>
        <taxon>Bacillales</taxon>
        <taxon>Caryophanaceae</taxon>
        <taxon>Sporosarcina</taxon>
    </lineage>
</organism>
<dbReference type="Pfam" id="PF09587">
    <property type="entry name" value="PGA_cap"/>
    <property type="match status" value="1"/>
</dbReference>
<dbReference type="PROSITE" id="PS51257">
    <property type="entry name" value="PROKAR_LIPOPROTEIN"/>
    <property type="match status" value="1"/>
</dbReference>
<protein>
    <submittedName>
        <fullName evidence="4">CapA family protein</fullName>
        <ecNumber evidence="4">3.1.-.-</ecNumber>
    </submittedName>
</protein>
<feature type="domain" description="Capsule synthesis protein CapA" evidence="3">
    <location>
        <begin position="54"/>
        <end position="288"/>
    </location>
</feature>
<feature type="signal peptide" evidence="2">
    <location>
        <begin position="1"/>
        <end position="18"/>
    </location>
</feature>
<dbReference type="InterPro" id="IPR052169">
    <property type="entry name" value="CW_Biosynth-Accessory"/>
</dbReference>
<dbReference type="PANTHER" id="PTHR33393">
    <property type="entry name" value="POLYGLUTAMINE SYNTHESIS ACCESSORY PROTEIN RV0574C-RELATED"/>
    <property type="match status" value="1"/>
</dbReference>
<comment type="caution">
    <text evidence="4">The sequence shown here is derived from an EMBL/GenBank/DDBJ whole genome shotgun (WGS) entry which is preliminary data.</text>
</comment>
<reference evidence="4 5" key="1">
    <citation type="submission" date="2023-06" db="EMBL/GenBank/DDBJ databases">
        <title>Sporosarcina sp. nov., isolated from Korean traditional fermented seafood 'Jeotgal'.</title>
        <authorList>
            <person name="Yang A.I."/>
            <person name="Shin N.-R."/>
        </authorList>
    </citation>
    <scope>NUCLEOTIDE SEQUENCE [LARGE SCALE GENOMIC DNA]</scope>
    <source>
        <strain evidence="4 5">KCTC13119</strain>
    </source>
</reference>
<name>A0ABU4G897_9BACL</name>
<dbReference type="Gene3D" id="3.60.21.10">
    <property type="match status" value="1"/>
</dbReference>
<dbReference type="EC" id="3.1.-.-" evidence="4"/>
<dbReference type="GO" id="GO:0016787">
    <property type="term" value="F:hydrolase activity"/>
    <property type="evidence" value="ECO:0007669"/>
    <property type="project" value="UniProtKB-KW"/>
</dbReference>
<dbReference type="Proteomes" id="UP001282284">
    <property type="component" value="Unassembled WGS sequence"/>
</dbReference>
<accession>A0ABU4G897</accession>
<sequence length="362" mass="40558">MKQLVLLFSIAVTSCLVAGAGYMNATHSHRVSDFAFIQCHPSMLTMEVQTSRLTIGMMGDILLHHPLYTYSSYEESFRLVSEEMKNIDFLLANQESMPGGTELGLSGYPLFNSPKHIIRDLQLAGVDMLSIANNHTMDRSETGLLNTIKHMKEYGMPYVGAYESLEDRETKRIVEIEGVRIGILAYTYGLNGLPVPKGKEYVVSLLDKVGMEKDIQGIKDEVDVVIVSVHWGEEYSLQPSATQEELAHWFAEQGVDIVFGHHPHVLQPFTQIENTKIFYSLGNFYSAQQFDSTFVGGIGKVQVARHEIAGKRFVEIGEASFYPTAVLKQEAKGPFIVAPLQHASTLYDEQWVERIVGLTLYQ</sequence>
<evidence type="ECO:0000256" key="1">
    <source>
        <dbReference type="ARBA" id="ARBA00005662"/>
    </source>
</evidence>
<dbReference type="SUPFAM" id="SSF56300">
    <property type="entry name" value="Metallo-dependent phosphatases"/>
    <property type="match status" value="1"/>
</dbReference>
<dbReference type="InterPro" id="IPR029052">
    <property type="entry name" value="Metallo-depent_PP-like"/>
</dbReference>
<evidence type="ECO:0000313" key="5">
    <source>
        <dbReference type="Proteomes" id="UP001282284"/>
    </source>
</evidence>
<dbReference type="CDD" id="cd07381">
    <property type="entry name" value="MPP_CapA"/>
    <property type="match status" value="1"/>
</dbReference>
<proteinExistence type="inferred from homology"/>
<keyword evidence="5" id="KW-1185">Reference proteome</keyword>
<keyword evidence="2" id="KW-0732">Signal</keyword>
<dbReference type="RefSeq" id="WP_317942426.1">
    <property type="nucleotide sequence ID" value="NZ_JAUBDI010000003.1"/>
</dbReference>